<feature type="transmembrane region" description="Helical" evidence="1">
    <location>
        <begin position="7"/>
        <end position="25"/>
    </location>
</feature>
<dbReference type="InterPro" id="IPR025426">
    <property type="entry name" value="DUF4305"/>
</dbReference>
<protein>
    <submittedName>
        <fullName evidence="2">YdiK family protein</fullName>
    </submittedName>
</protein>
<keyword evidence="3" id="KW-1185">Reference proteome</keyword>
<evidence type="ECO:0000256" key="1">
    <source>
        <dbReference type="SAM" id="Phobius"/>
    </source>
</evidence>
<accession>A0ABW4NN78</accession>
<name>A0ABW4NN78_9LACT</name>
<dbReference type="EMBL" id="JBHUFF010000014">
    <property type="protein sequence ID" value="MFD1799847.1"/>
    <property type="molecule type" value="Genomic_DNA"/>
</dbReference>
<keyword evidence="1" id="KW-1133">Transmembrane helix</keyword>
<organism evidence="2 3">
    <name type="scientific">Carnobacterium antarcticum</name>
    <dbReference type="NCBI Taxonomy" id="2126436"/>
    <lineage>
        <taxon>Bacteria</taxon>
        <taxon>Bacillati</taxon>
        <taxon>Bacillota</taxon>
        <taxon>Bacilli</taxon>
        <taxon>Lactobacillales</taxon>
        <taxon>Carnobacteriaceae</taxon>
        <taxon>Carnobacterium</taxon>
    </lineage>
</organism>
<reference evidence="3" key="1">
    <citation type="journal article" date="2019" name="Int. J. Syst. Evol. Microbiol.">
        <title>The Global Catalogue of Microorganisms (GCM) 10K type strain sequencing project: providing services to taxonomists for standard genome sequencing and annotation.</title>
        <authorList>
            <consortium name="The Broad Institute Genomics Platform"/>
            <consortium name="The Broad Institute Genome Sequencing Center for Infectious Disease"/>
            <person name="Wu L."/>
            <person name="Ma J."/>
        </authorList>
    </citation>
    <scope>NUCLEOTIDE SEQUENCE [LARGE SCALE GENOMIC DNA]</scope>
    <source>
        <strain evidence="3">KCTC 42143</strain>
    </source>
</reference>
<dbReference type="Pfam" id="PF14146">
    <property type="entry name" value="DUF4305"/>
    <property type="match status" value="1"/>
</dbReference>
<proteinExistence type="predicted"/>
<evidence type="ECO:0000313" key="2">
    <source>
        <dbReference type="EMBL" id="MFD1799847.1"/>
    </source>
</evidence>
<gene>
    <name evidence="2" type="ORF">ACFSBK_08300</name>
</gene>
<keyword evidence="1" id="KW-0812">Transmembrane</keyword>
<dbReference type="RefSeq" id="WP_058919874.1">
    <property type="nucleotide sequence ID" value="NZ_JBHSQC010000015.1"/>
</dbReference>
<comment type="caution">
    <text evidence="2">The sequence shown here is derived from an EMBL/GenBank/DDBJ whole genome shotgun (WGS) entry which is preliminary data.</text>
</comment>
<feature type="transmembrane region" description="Helical" evidence="1">
    <location>
        <begin position="31"/>
        <end position="49"/>
    </location>
</feature>
<keyword evidence="1" id="KW-0472">Membrane</keyword>
<sequence length="68" mass="7878">MNNKNFIMQIVFNYLMAVLFVWFTINSVSSDGWGIFPILFVIFATNDFIRGSKILEIYLKIKKGGKPK</sequence>
<evidence type="ECO:0000313" key="3">
    <source>
        <dbReference type="Proteomes" id="UP001597285"/>
    </source>
</evidence>
<dbReference type="Proteomes" id="UP001597285">
    <property type="component" value="Unassembled WGS sequence"/>
</dbReference>